<dbReference type="GO" id="GO:0003700">
    <property type="term" value="F:DNA-binding transcription factor activity"/>
    <property type="evidence" value="ECO:0007669"/>
    <property type="project" value="InterPro"/>
</dbReference>
<dbReference type="STRING" id="728005.SAMN04488059_11068"/>
<dbReference type="SMART" id="SM00342">
    <property type="entry name" value="HTH_ARAC"/>
    <property type="match status" value="1"/>
</dbReference>
<keyword evidence="2 5" id="KW-0238">DNA-binding</keyword>
<dbReference type="Pfam" id="PF12833">
    <property type="entry name" value="HTH_18"/>
    <property type="match status" value="1"/>
</dbReference>
<evidence type="ECO:0000313" key="6">
    <source>
        <dbReference type="Proteomes" id="UP000182258"/>
    </source>
</evidence>
<feature type="domain" description="HTH araC/xylS-type" evidence="4">
    <location>
        <begin position="206"/>
        <end position="304"/>
    </location>
</feature>
<dbReference type="InterPro" id="IPR014710">
    <property type="entry name" value="RmlC-like_jellyroll"/>
</dbReference>
<protein>
    <submittedName>
        <fullName evidence="5">AraC-type DNA-binding protein</fullName>
    </submittedName>
</protein>
<keyword evidence="3" id="KW-0804">Transcription</keyword>
<dbReference type="PRINTS" id="PR00032">
    <property type="entry name" value="HTHARAC"/>
</dbReference>
<dbReference type="PROSITE" id="PS01124">
    <property type="entry name" value="HTH_ARAC_FAMILY_2"/>
    <property type="match status" value="1"/>
</dbReference>
<sequence length="324" mass="36269">MLLAQGVHPKRHEELAESKIAEKSYYEPMANGVERLPTELQMFLASPLVMRAAHWHAQVEVNYIVRGWAHYKMSGHDVRFDAGDLALFWGGLPHWLDDASDDLIYGGGHLPLVHFFRLRLPQNVQSRLMQGATLVTKATDASDPLNFERWNEYARSGDTMKASMAVEELLLRIERVRFNPYDLLPGPAAVVSAVDGLDLHSSPIVVRICDFIADNFREEIDSSDIAQAADIHPKYAMNVFKKSTGMTLNDYVNLMRLSYAQALLMQDDANVLQVAMDSGFGSLSAFNKSFRKIAGMSPSDFRRDVRCRPSAAPIVRTNATAPMN</sequence>
<keyword evidence="1" id="KW-0805">Transcription regulation</keyword>
<reference evidence="5 6" key="1">
    <citation type="submission" date="2016-10" db="EMBL/GenBank/DDBJ databases">
        <authorList>
            <person name="de Groot N.N."/>
        </authorList>
    </citation>
    <scope>NUCLEOTIDE SEQUENCE [LARGE SCALE GENOMIC DNA]</scope>
    <source>
        <strain evidence="5 6">CGMCC 1.10210</strain>
    </source>
</reference>
<dbReference type="PANTHER" id="PTHR43280:SF2">
    <property type="entry name" value="HTH-TYPE TRANSCRIPTIONAL REGULATOR EXSA"/>
    <property type="match status" value="1"/>
</dbReference>
<dbReference type="Gene3D" id="2.60.120.10">
    <property type="entry name" value="Jelly Rolls"/>
    <property type="match status" value="1"/>
</dbReference>
<dbReference type="InterPro" id="IPR018062">
    <property type="entry name" value="HTH_AraC-typ_CS"/>
</dbReference>
<organism evidence="5 6">
    <name type="scientific">Devosia psychrophila</name>
    <dbReference type="NCBI Taxonomy" id="728005"/>
    <lineage>
        <taxon>Bacteria</taxon>
        <taxon>Pseudomonadati</taxon>
        <taxon>Pseudomonadota</taxon>
        <taxon>Alphaproteobacteria</taxon>
        <taxon>Hyphomicrobiales</taxon>
        <taxon>Devosiaceae</taxon>
        <taxon>Devosia</taxon>
    </lineage>
</organism>
<name>A0A1I1LN96_9HYPH</name>
<dbReference type="AlphaFoldDB" id="A0A1I1LN96"/>
<proteinExistence type="predicted"/>
<evidence type="ECO:0000256" key="3">
    <source>
        <dbReference type="ARBA" id="ARBA00023163"/>
    </source>
</evidence>
<evidence type="ECO:0000259" key="4">
    <source>
        <dbReference type="PROSITE" id="PS01124"/>
    </source>
</evidence>
<dbReference type="Proteomes" id="UP000182258">
    <property type="component" value="Unassembled WGS sequence"/>
</dbReference>
<dbReference type="InterPro" id="IPR009057">
    <property type="entry name" value="Homeodomain-like_sf"/>
</dbReference>
<evidence type="ECO:0000256" key="2">
    <source>
        <dbReference type="ARBA" id="ARBA00023125"/>
    </source>
</evidence>
<dbReference type="EMBL" id="FOMB01000010">
    <property type="protein sequence ID" value="SFC74416.1"/>
    <property type="molecule type" value="Genomic_DNA"/>
</dbReference>
<dbReference type="SUPFAM" id="SSF51182">
    <property type="entry name" value="RmlC-like cupins"/>
    <property type="match status" value="1"/>
</dbReference>
<evidence type="ECO:0000313" key="5">
    <source>
        <dbReference type="EMBL" id="SFC74416.1"/>
    </source>
</evidence>
<dbReference type="InterPro" id="IPR011051">
    <property type="entry name" value="RmlC_Cupin_sf"/>
</dbReference>
<dbReference type="PANTHER" id="PTHR43280">
    <property type="entry name" value="ARAC-FAMILY TRANSCRIPTIONAL REGULATOR"/>
    <property type="match status" value="1"/>
</dbReference>
<dbReference type="GO" id="GO:0043565">
    <property type="term" value="F:sequence-specific DNA binding"/>
    <property type="evidence" value="ECO:0007669"/>
    <property type="project" value="InterPro"/>
</dbReference>
<dbReference type="InterPro" id="IPR018060">
    <property type="entry name" value="HTH_AraC"/>
</dbReference>
<dbReference type="Gene3D" id="1.10.10.60">
    <property type="entry name" value="Homeodomain-like"/>
    <property type="match status" value="2"/>
</dbReference>
<accession>A0A1I1LN96</accession>
<evidence type="ECO:0000256" key="1">
    <source>
        <dbReference type="ARBA" id="ARBA00023015"/>
    </source>
</evidence>
<dbReference type="PROSITE" id="PS00041">
    <property type="entry name" value="HTH_ARAC_FAMILY_1"/>
    <property type="match status" value="1"/>
</dbReference>
<gene>
    <name evidence="5" type="ORF">SAMN04488059_11068</name>
</gene>
<dbReference type="InterPro" id="IPR020449">
    <property type="entry name" value="Tscrpt_reg_AraC-type_HTH"/>
</dbReference>
<dbReference type="SUPFAM" id="SSF46689">
    <property type="entry name" value="Homeodomain-like"/>
    <property type="match status" value="2"/>
</dbReference>